<proteinExistence type="predicted"/>
<organism evidence="2">
    <name type="scientific">Tetraselmis sp. GSL018</name>
    <dbReference type="NCBI Taxonomy" id="582737"/>
    <lineage>
        <taxon>Eukaryota</taxon>
        <taxon>Viridiplantae</taxon>
        <taxon>Chlorophyta</taxon>
        <taxon>core chlorophytes</taxon>
        <taxon>Chlorodendrophyceae</taxon>
        <taxon>Chlorodendrales</taxon>
        <taxon>Chlorodendraceae</taxon>
        <taxon>Tetraselmis</taxon>
    </lineage>
</organism>
<dbReference type="PANTHER" id="PTHR36347">
    <property type="entry name" value="EXPRESSED PROTEIN"/>
    <property type="match status" value="1"/>
</dbReference>
<dbReference type="GO" id="GO:0009507">
    <property type="term" value="C:chloroplast"/>
    <property type="evidence" value="ECO:0007669"/>
    <property type="project" value="TreeGrafter"/>
</dbReference>
<dbReference type="EMBL" id="GBEZ01009890">
    <property type="protein sequence ID" value="JAC75732.1"/>
    <property type="molecule type" value="Transcribed_RNA"/>
</dbReference>
<sequence>MAFQPGLLAKPKLLSVEPHFNKGAFCVRSKGVISRRRLCCRAKFEGRPEGEVNEDDEARLEAIEKASRRRRKGSAEYSIDELRYSAKALSAQESQSAAAEWKEGKLLPEGWESMNAFEKFYNLYMGKRGLLFWANKAAFASVFILIGAWIVFRFIGPSLGLYKVAE</sequence>
<evidence type="ECO:0000313" key="2">
    <source>
        <dbReference type="EMBL" id="JAC75732.1"/>
    </source>
</evidence>
<reference evidence="2" key="1">
    <citation type="submission" date="2014-05" db="EMBL/GenBank/DDBJ databases">
        <title>The transcriptome of the halophilic microalga Tetraselmis sp. GSL018 isolated from the Great Salt Lake, Utah.</title>
        <authorList>
            <person name="Jinkerson R.E."/>
            <person name="D'Adamo S."/>
            <person name="Posewitz M.C."/>
        </authorList>
    </citation>
    <scope>NUCLEOTIDE SEQUENCE</scope>
    <source>
        <strain evidence="2">GSL018</strain>
    </source>
</reference>
<dbReference type="PANTHER" id="PTHR36347:SF1">
    <property type="entry name" value="EXPRESSED PROTEIN"/>
    <property type="match status" value="1"/>
</dbReference>
<evidence type="ECO:0000256" key="1">
    <source>
        <dbReference type="SAM" id="Phobius"/>
    </source>
</evidence>
<dbReference type="AlphaFoldDB" id="A0A061RS80"/>
<keyword evidence="1" id="KW-0472">Membrane</keyword>
<keyword evidence="1" id="KW-1133">Transmembrane helix</keyword>
<accession>A0A061RS80</accession>
<gene>
    <name evidence="2" type="ORF">TSPGSL018_22224</name>
</gene>
<feature type="transmembrane region" description="Helical" evidence="1">
    <location>
        <begin position="130"/>
        <end position="152"/>
    </location>
</feature>
<name>A0A061RS80_9CHLO</name>
<protein>
    <submittedName>
        <fullName evidence="2">Uncharacterized protein</fullName>
    </submittedName>
</protein>
<keyword evidence="1" id="KW-0812">Transmembrane</keyword>